<keyword evidence="2" id="KW-0813">Transport</keyword>
<evidence type="ECO:0000256" key="9">
    <source>
        <dbReference type="SAM" id="Phobius"/>
    </source>
</evidence>
<evidence type="ECO:0000259" key="10">
    <source>
        <dbReference type="PROSITE" id="PS51352"/>
    </source>
</evidence>
<feature type="transmembrane region" description="Helical" evidence="9">
    <location>
        <begin position="140"/>
        <end position="164"/>
    </location>
</feature>
<keyword evidence="7" id="KW-1015">Disulfide bond</keyword>
<evidence type="ECO:0000256" key="7">
    <source>
        <dbReference type="ARBA" id="ARBA00023157"/>
    </source>
</evidence>
<dbReference type="PROSITE" id="PS51352">
    <property type="entry name" value="THIOREDOXIN_2"/>
    <property type="match status" value="1"/>
</dbReference>
<gene>
    <name evidence="11" type="ORF">FRACYDRAFT_166146</name>
</gene>
<sequence>MADGSVWLIEFYTPGCSHCRNFASAYQGIAETFHSDPESKVRVARVDCTVEKALLTRFSVQGFPSFFLVSGWDVYEFEENRTTMNLIKFAEHGHKKKKPIPFLNSPMGPMGLLQGTLIFVGTRAIGILEYLQENYGISPIISGIVICMVGVFGGMISIILLTIFSTPRQKID</sequence>
<keyword evidence="5" id="KW-0249">Electron transport</keyword>
<feature type="domain" description="Thioredoxin" evidence="10">
    <location>
        <begin position="1"/>
        <end position="95"/>
    </location>
</feature>
<dbReference type="InterPro" id="IPR036249">
    <property type="entry name" value="Thioredoxin-like_sf"/>
</dbReference>
<dbReference type="EMBL" id="KV784353">
    <property type="protein sequence ID" value="OEU22024.1"/>
    <property type="molecule type" value="Genomic_DNA"/>
</dbReference>
<accession>A0A1E7FV70</accession>
<dbReference type="GO" id="GO:0005789">
    <property type="term" value="C:endoplasmic reticulum membrane"/>
    <property type="evidence" value="ECO:0007669"/>
    <property type="project" value="UniProtKB-SubCell"/>
</dbReference>
<name>A0A1E7FV70_9STRA</name>
<keyword evidence="12" id="KW-1185">Reference proteome</keyword>
<keyword evidence="6 9" id="KW-1133">Transmembrane helix</keyword>
<dbReference type="Pfam" id="PF00085">
    <property type="entry name" value="Thioredoxin"/>
    <property type="match status" value="1"/>
</dbReference>
<reference evidence="11 12" key="1">
    <citation type="submission" date="2016-09" db="EMBL/GenBank/DDBJ databases">
        <title>Extensive genetic diversity and differential bi-allelic expression allows diatom success in the polar Southern Ocean.</title>
        <authorList>
            <consortium name="DOE Joint Genome Institute"/>
            <person name="Mock T."/>
            <person name="Otillar R.P."/>
            <person name="Strauss J."/>
            <person name="Dupont C."/>
            <person name="Frickenhaus S."/>
            <person name="Maumus F."/>
            <person name="Mcmullan M."/>
            <person name="Sanges R."/>
            <person name="Schmutz J."/>
            <person name="Toseland A."/>
            <person name="Valas R."/>
            <person name="Veluchamy A."/>
            <person name="Ward B.J."/>
            <person name="Allen A."/>
            <person name="Barry K."/>
            <person name="Falciatore A."/>
            <person name="Ferrante M."/>
            <person name="Fortunato A.E."/>
            <person name="Gloeckner G."/>
            <person name="Gruber A."/>
            <person name="Hipkin R."/>
            <person name="Janech M."/>
            <person name="Kroth P."/>
            <person name="Leese F."/>
            <person name="Lindquist E."/>
            <person name="Lyon B.R."/>
            <person name="Martin J."/>
            <person name="Mayer C."/>
            <person name="Parker M."/>
            <person name="Quesneville H."/>
            <person name="Raymond J."/>
            <person name="Uhlig C."/>
            <person name="Valentin K.U."/>
            <person name="Worden A.Z."/>
            <person name="Armbrust E.V."/>
            <person name="Bowler C."/>
            <person name="Green B."/>
            <person name="Moulton V."/>
            <person name="Van Oosterhout C."/>
            <person name="Grigoriev I."/>
        </authorList>
    </citation>
    <scope>NUCLEOTIDE SEQUENCE [LARGE SCALE GENOMIC DNA]</scope>
    <source>
        <strain evidence="11 12">CCMP1102</strain>
    </source>
</reference>
<dbReference type="OrthoDB" id="427280at2759"/>
<dbReference type="InterPro" id="IPR052454">
    <property type="entry name" value="TMX_domain-containing"/>
</dbReference>
<evidence type="ECO:0000256" key="5">
    <source>
        <dbReference type="ARBA" id="ARBA00022982"/>
    </source>
</evidence>
<feature type="transmembrane region" description="Helical" evidence="9">
    <location>
        <begin position="107"/>
        <end position="128"/>
    </location>
</feature>
<evidence type="ECO:0000313" key="12">
    <source>
        <dbReference type="Proteomes" id="UP000095751"/>
    </source>
</evidence>
<evidence type="ECO:0000256" key="4">
    <source>
        <dbReference type="ARBA" id="ARBA00022824"/>
    </source>
</evidence>
<dbReference type="GO" id="GO:0015036">
    <property type="term" value="F:disulfide oxidoreductase activity"/>
    <property type="evidence" value="ECO:0007669"/>
    <property type="project" value="TreeGrafter"/>
</dbReference>
<dbReference type="InParanoid" id="A0A1E7FV70"/>
<evidence type="ECO:0000313" key="11">
    <source>
        <dbReference type="EMBL" id="OEU22024.1"/>
    </source>
</evidence>
<evidence type="ECO:0000256" key="3">
    <source>
        <dbReference type="ARBA" id="ARBA00022729"/>
    </source>
</evidence>
<organism evidence="11 12">
    <name type="scientific">Fragilariopsis cylindrus CCMP1102</name>
    <dbReference type="NCBI Taxonomy" id="635003"/>
    <lineage>
        <taxon>Eukaryota</taxon>
        <taxon>Sar</taxon>
        <taxon>Stramenopiles</taxon>
        <taxon>Ochrophyta</taxon>
        <taxon>Bacillariophyta</taxon>
        <taxon>Bacillariophyceae</taxon>
        <taxon>Bacillariophycidae</taxon>
        <taxon>Bacillariales</taxon>
        <taxon>Bacillariaceae</taxon>
        <taxon>Fragilariopsis</taxon>
    </lineage>
</organism>
<dbReference type="PANTHER" id="PTHR46107:SF3">
    <property type="entry name" value="THIOREDOXIN DOMAIN-CONTAINING PROTEIN"/>
    <property type="match status" value="1"/>
</dbReference>
<comment type="subcellular location">
    <subcellularLocation>
        <location evidence="1">Endoplasmic reticulum membrane</location>
        <topology evidence="1">Single-pass membrane protein</topology>
    </subcellularLocation>
</comment>
<keyword evidence="8" id="KW-0676">Redox-active center</keyword>
<keyword evidence="9" id="KW-0472">Membrane</keyword>
<protein>
    <recommendedName>
        <fullName evidence="10">Thioredoxin domain-containing protein</fullName>
    </recommendedName>
</protein>
<dbReference type="PANTHER" id="PTHR46107">
    <property type="entry name" value="DUMPY: SHORTER THAN WILD-TYPE"/>
    <property type="match status" value="1"/>
</dbReference>
<dbReference type="SUPFAM" id="SSF52833">
    <property type="entry name" value="Thioredoxin-like"/>
    <property type="match status" value="1"/>
</dbReference>
<keyword evidence="4" id="KW-0256">Endoplasmic reticulum</keyword>
<evidence type="ECO:0000256" key="1">
    <source>
        <dbReference type="ARBA" id="ARBA00004389"/>
    </source>
</evidence>
<dbReference type="KEGG" id="fcy:FRACYDRAFT_166146"/>
<proteinExistence type="predicted"/>
<dbReference type="InterPro" id="IPR013766">
    <property type="entry name" value="Thioredoxin_domain"/>
</dbReference>
<evidence type="ECO:0000256" key="2">
    <source>
        <dbReference type="ARBA" id="ARBA00022448"/>
    </source>
</evidence>
<keyword evidence="9" id="KW-0812">Transmembrane</keyword>
<dbReference type="Gene3D" id="3.40.30.10">
    <property type="entry name" value="Glutaredoxin"/>
    <property type="match status" value="1"/>
</dbReference>
<evidence type="ECO:0000256" key="8">
    <source>
        <dbReference type="ARBA" id="ARBA00023284"/>
    </source>
</evidence>
<dbReference type="Proteomes" id="UP000095751">
    <property type="component" value="Unassembled WGS sequence"/>
</dbReference>
<keyword evidence="3" id="KW-0732">Signal</keyword>
<dbReference type="CDD" id="cd02961">
    <property type="entry name" value="PDI_a_family"/>
    <property type="match status" value="1"/>
</dbReference>
<dbReference type="AlphaFoldDB" id="A0A1E7FV70"/>
<evidence type="ECO:0000256" key="6">
    <source>
        <dbReference type="ARBA" id="ARBA00022989"/>
    </source>
</evidence>